<dbReference type="AlphaFoldDB" id="A0A1Y1HUC0"/>
<keyword evidence="1" id="KW-1133">Transmembrane helix</keyword>
<keyword evidence="1" id="KW-0472">Membrane</keyword>
<evidence type="ECO:0000313" key="2">
    <source>
        <dbReference type="EMBL" id="GAQ82230.1"/>
    </source>
</evidence>
<organism evidence="2 3">
    <name type="scientific">Klebsormidium nitens</name>
    <name type="common">Green alga</name>
    <name type="synonym">Ulothrix nitens</name>
    <dbReference type="NCBI Taxonomy" id="105231"/>
    <lineage>
        <taxon>Eukaryota</taxon>
        <taxon>Viridiplantae</taxon>
        <taxon>Streptophyta</taxon>
        <taxon>Klebsormidiophyceae</taxon>
        <taxon>Klebsormidiales</taxon>
        <taxon>Klebsormidiaceae</taxon>
        <taxon>Klebsormidium</taxon>
    </lineage>
</organism>
<feature type="transmembrane region" description="Helical" evidence="1">
    <location>
        <begin position="251"/>
        <end position="268"/>
    </location>
</feature>
<dbReference type="Proteomes" id="UP000054558">
    <property type="component" value="Unassembled WGS sequence"/>
</dbReference>
<keyword evidence="3" id="KW-1185">Reference proteome</keyword>
<sequence>MATFFPQRAASLQSLHHNVSALSQPLQQTAGSSTTTAASLSFQTCHACKRSFLTPQFLSVFSLDSRRNRTKFGVPKLAGHGARRKEHNQLGLAVRALQNEGEALEKVRSQLEEQLSKSSPTVGAEAGKAGFDKWPQLLLILFAIGTVSGPLLDGIHSVTGLQVYDDGAIELGSGKYLLKTDIWVFPLLGVFYAVVGGLYPLLDDIFTPKALEKTDAPDEEPDVSGYGADWGLKGDPKAKELPPWLEVAPPFQFMFLAFLLSGSAFLYRTDISYDVIWLVLAGSCVGCWAALDSTWWGFLLAAACAVVAPGAELVLNNFFHLWHYPRADVFIAGQGVVSWVALCYFFYCPPLGNLGRFLKAHLQGQLPLKR</sequence>
<dbReference type="EMBL" id="DF237053">
    <property type="protein sequence ID" value="GAQ82230.1"/>
    <property type="molecule type" value="Genomic_DNA"/>
</dbReference>
<evidence type="ECO:0000256" key="1">
    <source>
        <dbReference type="SAM" id="Phobius"/>
    </source>
</evidence>
<protein>
    <submittedName>
        <fullName evidence="2">Uncharacterized protein</fullName>
    </submittedName>
</protein>
<reference evidence="2 3" key="1">
    <citation type="journal article" date="2014" name="Nat. Commun.">
        <title>Klebsormidium flaccidum genome reveals primary factors for plant terrestrial adaptation.</title>
        <authorList>
            <person name="Hori K."/>
            <person name="Maruyama F."/>
            <person name="Fujisawa T."/>
            <person name="Togashi T."/>
            <person name="Yamamoto N."/>
            <person name="Seo M."/>
            <person name="Sato S."/>
            <person name="Yamada T."/>
            <person name="Mori H."/>
            <person name="Tajima N."/>
            <person name="Moriyama T."/>
            <person name="Ikeuchi M."/>
            <person name="Watanabe M."/>
            <person name="Wada H."/>
            <person name="Kobayashi K."/>
            <person name="Saito M."/>
            <person name="Masuda T."/>
            <person name="Sasaki-Sekimoto Y."/>
            <person name="Mashiguchi K."/>
            <person name="Awai K."/>
            <person name="Shimojima M."/>
            <person name="Masuda S."/>
            <person name="Iwai M."/>
            <person name="Nobusawa T."/>
            <person name="Narise T."/>
            <person name="Kondo S."/>
            <person name="Saito H."/>
            <person name="Sato R."/>
            <person name="Murakawa M."/>
            <person name="Ihara Y."/>
            <person name="Oshima-Yamada Y."/>
            <person name="Ohtaka K."/>
            <person name="Satoh M."/>
            <person name="Sonobe K."/>
            <person name="Ishii M."/>
            <person name="Ohtani R."/>
            <person name="Kanamori-Sato M."/>
            <person name="Honoki R."/>
            <person name="Miyazaki D."/>
            <person name="Mochizuki H."/>
            <person name="Umetsu J."/>
            <person name="Higashi K."/>
            <person name="Shibata D."/>
            <person name="Kamiya Y."/>
            <person name="Sato N."/>
            <person name="Nakamura Y."/>
            <person name="Tabata S."/>
            <person name="Ida S."/>
            <person name="Kurokawa K."/>
            <person name="Ohta H."/>
        </authorList>
    </citation>
    <scope>NUCLEOTIDE SEQUENCE [LARGE SCALE GENOMIC DNA]</scope>
    <source>
        <strain evidence="2 3">NIES-2285</strain>
    </source>
</reference>
<feature type="transmembrane region" description="Helical" evidence="1">
    <location>
        <begin position="275"/>
        <end position="291"/>
    </location>
</feature>
<dbReference type="OrthoDB" id="205546at2759"/>
<accession>A0A1Y1HUC0</accession>
<feature type="transmembrane region" description="Helical" evidence="1">
    <location>
        <begin position="182"/>
        <end position="202"/>
    </location>
</feature>
<dbReference type="PANTHER" id="PTHR36774:SF1">
    <property type="entry name" value="INSULIN-INDUCED PROTEIN"/>
    <property type="match status" value="1"/>
</dbReference>
<feature type="transmembrane region" description="Helical" evidence="1">
    <location>
        <begin position="297"/>
        <end position="315"/>
    </location>
</feature>
<dbReference type="PANTHER" id="PTHR36774">
    <property type="entry name" value="INSULIN-INDUCED PROTEIN"/>
    <property type="match status" value="1"/>
</dbReference>
<feature type="transmembrane region" description="Helical" evidence="1">
    <location>
        <begin position="327"/>
        <end position="347"/>
    </location>
</feature>
<name>A0A1Y1HUC0_KLENI</name>
<evidence type="ECO:0000313" key="3">
    <source>
        <dbReference type="Proteomes" id="UP000054558"/>
    </source>
</evidence>
<keyword evidence="1" id="KW-0812">Transmembrane</keyword>
<gene>
    <name evidence="2" type="ORF">KFL_001040330</name>
</gene>
<proteinExistence type="predicted"/>